<evidence type="ECO:0000256" key="5">
    <source>
        <dbReference type="ARBA" id="ARBA00023136"/>
    </source>
</evidence>
<evidence type="ECO:0000256" key="3">
    <source>
        <dbReference type="ARBA" id="ARBA00022692"/>
    </source>
</evidence>
<feature type="transmembrane region" description="Helical" evidence="7">
    <location>
        <begin position="295"/>
        <end position="312"/>
    </location>
</feature>
<dbReference type="Proteomes" id="UP001206206">
    <property type="component" value="Unassembled WGS sequence"/>
</dbReference>
<dbReference type="InterPro" id="IPR052027">
    <property type="entry name" value="PspC"/>
</dbReference>
<feature type="transmembrane region" description="Helical" evidence="7">
    <location>
        <begin position="95"/>
        <end position="114"/>
    </location>
</feature>
<feature type="region of interest" description="Disordered" evidence="6">
    <location>
        <begin position="154"/>
        <end position="179"/>
    </location>
</feature>
<proteinExistence type="predicted"/>
<evidence type="ECO:0000256" key="2">
    <source>
        <dbReference type="ARBA" id="ARBA00022475"/>
    </source>
</evidence>
<protein>
    <submittedName>
        <fullName evidence="9">PspC domain-containing protein</fullName>
    </submittedName>
</protein>
<comment type="subcellular location">
    <subcellularLocation>
        <location evidence="1">Cell membrane</location>
        <topology evidence="1">Single-pass membrane protein</topology>
    </subcellularLocation>
</comment>
<name>A0ABT1PLS7_9ACTN</name>
<feature type="transmembrane region" description="Helical" evidence="7">
    <location>
        <begin position="47"/>
        <end position="74"/>
    </location>
</feature>
<comment type="caution">
    <text evidence="9">The sequence shown here is derived from an EMBL/GenBank/DDBJ whole genome shotgun (WGS) entry which is preliminary data.</text>
</comment>
<keyword evidence="5 7" id="KW-0472">Membrane</keyword>
<evidence type="ECO:0000256" key="6">
    <source>
        <dbReference type="SAM" id="MobiDB-lite"/>
    </source>
</evidence>
<feature type="transmembrane region" description="Helical" evidence="7">
    <location>
        <begin position="270"/>
        <end position="288"/>
    </location>
</feature>
<keyword evidence="4 7" id="KW-1133">Transmembrane helix</keyword>
<sequence>MTDDDPRGDERVTLGKQLRKGLTRSRRQKVIGGVCGGLGQFFRMDPVIFRVVLAVLALTGGVGLIAYGIGWLLIPMCGEDETELHRLLSGRIEGSALTALLFTLVGSGLFLSTMDNGNNQAFSICLVVALVGAVYWSQQRRAALARAGADGEGGASASGQVSDAPPAAQPPPADTPSWWREQRANTAASTGYLWGPDDSYEGPPYEKWSSPAATLRDFWEARHPRDAADHRRRERSGFGLGTFCLAVLAASAGVALSWRHHPLGTVMQVGLVSALGVFGLCLVLGAFWGHRGRGTIVWAALSSVLLVAAASLPKSVGTDWHREDWRPTTTAQLRPAYQLGAGQEVLDLTGLNLKGGTAGTTVDVGAGQLEVRVPGNATVNVHAKVGLGDLRLPDGPGSHRLDMHPGMDRSVTLDPPAGTRSGGTITLDLKVGVGEVVVLRGSGS</sequence>
<evidence type="ECO:0000256" key="7">
    <source>
        <dbReference type="SAM" id="Phobius"/>
    </source>
</evidence>
<evidence type="ECO:0000313" key="9">
    <source>
        <dbReference type="EMBL" id="MCQ4045528.1"/>
    </source>
</evidence>
<dbReference type="InterPro" id="IPR007168">
    <property type="entry name" value="Phageshock_PspC_N"/>
</dbReference>
<evidence type="ECO:0000256" key="4">
    <source>
        <dbReference type="ARBA" id="ARBA00022989"/>
    </source>
</evidence>
<keyword evidence="2" id="KW-1003">Cell membrane</keyword>
<feature type="transmembrane region" description="Helical" evidence="7">
    <location>
        <begin position="120"/>
        <end position="137"/>
    </location>
</feature>
<dbReference type="EMBL" id="JANFNH010000044">
    <property type="protein sequence ID" value="MCQ4045528.1"/>
    <property type="molecule type" value="Genomic_DNA"/>
</dbReference>
<dbReference type="Pfam" id="PF04024">
    <property type="entry name" value="PspC"/>
    <property type="match status" value="1"/>
</dbReference>
<accession>A0ABT1PLS7</accession>
<feature type="domain" description="Phage shock protein PspC N-terminal" evidence="8">
    <location>
        <begin position="20"/>
        <end position="75"/>
    </location>
</feature>
<evidence type="ECO:0000256" key="1">
    <source>
        <dbReference type="ARBA" id="ARBA00004162"/>
    </source>
</evidence>
<evidence type="ECO:0000313" key="10">
    <source>
        <dbReference type="Proteomes" id="UP001206206"/>
    </source>
</evidence>
<dbReference type="PANTHER" id="PTHR33885">
    <property type="entry name" value="PHAGE SHOCK PROTEIN C"/>
    <property type="match status" value="1"/>
</dbReference>
<dbReference type="PANTHER" id="PTHR33885:SF3">
    <property type="entry name" value="PHAGE SHOCK PROTEIN C"/>
    <property type="match status" value="1"/>
</dbReference>
<organism evidence="9 10">
    <name type="scientific">Streptantibioticus rubrisoli</name>
    <dbReference type="NCBI Taxonomy" id="1387313"/>
    <lineage>
        <taxon>Bacteria</taxon>
        <taxon>Bacillati</taxon>
        <taxon>Actinomycetota</taxon>
        <taxon>Actinomycetes</taxon>
        <taxon>Kitasatosporales</taxon>
        <taxon>Streptomycetaceae</taxon>
        <taxon>Streptantibioticus</taxon>
    </lineage>
</organism>
<gene>
    <name evidence="9" type="ORF">NON19_26715</name>
</gene>
<feature type="compositionally biased region" description="Low complexity" evidence="6">
    <location>
        <begin position="157"/>
        <end position="166"/>
    </location>
</feature>
<reference evidence="9 10" key="1">
    <citation type="submission" date="2022-06" db="EMBL/GenBank/DDBJ databases">
        <title>Draft genome sequence of type strain Streptomyces rubrisoli DSM 42083.</title>
        <authorList>
            <person name="Duangmal K."/>
            <person name="Klaysubun C."/>
        </authorList>
    </citation>
    <scope>NUCLEOTIDE SEQUENCE [LARGE SCALE GENOMIC DNA]</scope>
    <source>
        <strain evidence="9 10">DSM 42083</strain>
    </source>
</reference>
<dbReference type="RefSeq" id="WP_255931675.1">
    <property type="nucleotide sequence ID" value="NZ_JANFNH010000044.1"/>
</dbReference>
<keyword evidence="3 7" id="KW-0812">Transmembrane</keyword>
<keyword evidence="10" id="KW-1185">Reference proteome</keyword>
<evidence type="ECO:0000259" key="8">
    <source>
        <dbReference type="Pfam" id="PF04024"/>
    </source>
</evidence>
<feature type="transmembrane region" description="Helical" evidence="7">
    <location>
        <begin position="238"/>
        <end position="258"/>
    </location>
</feature>